<accession>A0A562J6E7</accession>
<dbReference type="InterPro" id="IPR001867">
    <property type="entry name" value="OmpR/PhoB-type_DNA-bd"/>
</dbReference>
<dbReference type="PROSITE" id="PS51755">
    <property type="entry name" value="OMPR_PHOB"/>
    <property type="match status" value="1"/>
</dbReference>
<keyword evidence="11" id="KW-1185">Reference proteome</keyword>
<evidence type="ECO:0000256" key="3">
    <source>
        <dbReference type="ARBA" id="ARBA00023015"/>
    </source>
</evidence>
<evidence type="ECO:0000256" key="7">
    <source>
        <dbReference type="PROSITE-ProRule" id="PRU01091"/>
    </source>
</evidence>
<gene>
    <name evidence="10" type="ORF">LY60_02715</name>
</gene>
<keyword evidence="1 6" id="KW-0597">Phosphoprotein</keyword>
<evidence type="ECO:0000313" key="11">
    <source>
        <dbReference type="Proteomes" id="UP000315343"/>
    </source>
</evidence>
<evidence type="ECO:0000256" key="5">
    <source>
        <dbReference type="ARBA" id="ARBA00023163"/>
    </source>
</evidence>
<evidence type="ECO:0000256" key="2">
    <source>
        <dbReference type="ARBA" id="ARBA00023012"/>
    </source>
</evidence>
<dbReference type="InterPro" id="IPR036388">
    <property type="entry name" value="WH-like_DNA-bd_sf"/>
</dbReference>
<evidence type="ECO:0000256" key="6">
    <source>
        <dbReference type="PROSITE-ProRule" id="PRU00169"/>
    </source>
</evidence>
<keyword evidence="5" id="KW-0804">Transcription</keyword>
<feature type="domain" description="Response regulatory" evidence="8">
    <location>
        <begin position="2"/>
        <end position="116"/>
    </location>
</feature>
<dbReference type="Pfam" id="PF00072">
    <property type="entry name" value="Response_reg"/>
    <property type="match status" value="1"/>
</dbReference>
<sequence length="222" mass="25819">MRILIVEDEVKITQALNYLFSKQKIDVDIANDGEEGLILSSKDIYDVIVLDIMLPGVDGIQILKTIRKEGIKTPVIMLTAKDTVDDRVFGLENGADDYLVKPFATKELIARVKALARRKSTEYVGEIYEFEDIKYDVKNYLLFIEEKEYKIPLKEAMLMEMFIKKPRQVFTREQIIDRIWGLEADVLESNIEIYVHHLRKRLEETNAKIETVRGVGYMLKEK</sequence>
<dbReference type="OrthoDB" id="9802426at2"/>
<dbReference type="Pfam" id="PF00486">
    <property type="entry name" value="Trans_reg_C"/>
    <property type="match status" value="1"/>
</dbReference>
<dbReference type="AlphaFoldDB" id="A0A562J6E7"/>
<evidence type="ECO:0000256" key="1">
    <source>
        <dbReference type="ARBA" id="ARBA00022553"/>
    </source>
</evidence>
<proteinExistence type="predicted"/>
<dbReference type="GO" id="GO:0000156">
    <property type="term" value="F:phosphorelay response regulator activity"/>
    <property type="evidence" value="ECO:0007669"/>
    <property type="project" value="TreeGrafter"/>
</dbReference>
<reference evidence="10 11" key="1">
    <citation type="submission" date="2019-07" db="EMBL/GenBank/DDBJ databases">
        <title>Genomic Encyclopedia of Type Strains, Phase I: the one thousand microbial genomes (KMG-I) project.</title>
        <authorList>
            <person name="Kyrpides N."/>
        </authorList>
    </citation>
    <scope>NUCLEOTIDE SEQUENCE [LARGE SCALE GENOMIC DNA]</scope>
    <source>
        <strain evidence="10 11">DSM 13558</strain>
    </source>
</reference>
<feature type="domain" description="OmpR/PhoB-type" evidence="9">
    <location>
        <begin position="125"/>
        <end position="221"/>
    </location>
</feature>
<dbReference type="CDD" id="cd00383">
    <property type="entry name" value="trans_reg_C"/>
    <property type="match status" value="1"/>
</dbReference>
<feature type="DNA-binding region" description="OmpR/PhoB-type" evidence="7">
    <location>
        <begin position="125"/>
        <end position="221"/>
    </location>
</feature>
<dbReference type="EMBL" id="VLKH01000008">
    <property type="protein sequence ID" value="TWH78687.1"/>
    <property type="molecule type" value="Genomic_DNA"/>
</dbReference>
<dbReference type="Gene3D" id="1.10.10.10">
    <property type="entry name" value="Winged helix-like DNA-binding domain superfamily/Winged helix DNA-binding domain"/>
    <property type="match status" value="1"/>
</dbReference>
<keyword evidence="2" id="KW-0902">Two-component regulatory system</keyword>
<feature type="modified residue" description="4-aspartylphosphate" evidence="6">
    <location>
        <position position="51"/>
    </location>
</feature>
<organism evidence="10 11">
    <name type="scientific">Sedimentibacter saalensis</name>
    <dbReference type="NCBI Taxonomy" id="130788"/>
    <lineage>
        <taxon>Bacteria</taxon>
        <taxon>Bacillati</taxon>
        <taxon>Bacillota</taxon>
        <taxon>Tissierellia</taxon>
        <taxon>Sedimentibacter</taxon>
    </lineage>
</organism>
<keyword evidence="3" id="KW-0805">Transcription regulation</keyword>
<dbReference type="GO" id="GO:0032993">
    <property type="term" value="C:protein-DNA complex"/>
    <property type="evidence" value="ECO:0007669"/>
    <property type="project" value="TreeGrafter"/>
</dbReference>
<dbReference type="GO" id="GO:0006355">
    <property type="term" value="P:regulation of DNA-templated transcription"/>
    <property type="evidence" value="ECO:0007669"/>
    <property type="project" value="InterPro"/>
</dbReference>
<protein>
    <submittedName>
        <fullName evidence="10">DNA-binding response OmpR family regulator</fullName>
    </submittedName>
</protein>
<dbReference type="InterPro" id="IPR016032">
    <property type="entry name" value="Sig_transdc_resp-reg_C-effctor"/>
</dbReference>
<dbReference type="InterPro" id="IPR011006">
    <property type="entry name" value="CheY-like_superfamily"/>
</dbReference>
<evidence type="ECO:0000259" key="8">
    <source>
        <dbReference type="PROSITE" id="PS50110"/>
    </source>
</evidence>
<dbReference type="PANTHER" id="PTHR48111">
    <property type="entry name" value="REGULATOR OF RPOS"/>
    <property type="match status" value="1"/>
</dbReference>
<dbReference type="Gene3D" id="3.40.50.2300">
    <property type="match status" value="1"/>
</dbReference>
<dbReference type="SUPFAM" id="SSF46894">
    <property type="entry name" value="C-terminal effector domain of the bipartite response regulators"/>
    <property type="match status" value="1"/>
</dbReference>
<keyword evidence="4 7" id="KW-0238">DNA-binding</keyword>
<evidence type="ECO:0000259" key="9">
    <source>
        <dbReference type="PROSITE" id="PS51755"/>
    </source>
</evidence>
<name>A0A562J6E7_9FIRM</name>
<dbReference type="PROSITE" id="PS50110">
    <property type="entry name" value="RESPONSE_REGULATORY"/>
    <property type="match status" value="1"/>
</dbReference>
<dbReference type="Proteomes" id="UP000315343">
    <property type="component" value="Unassembled WGS sequence"/>
</dbReference>
<evidence type="ECO:0000313" key="10">
    <source>
        <dbReference type="EMBL" id="TWH78687.1"/>
    </source>
</evidence>
<dbReference type="InterPro" id="IPR039420">
    <property type="entry name" value="WalR-like"/>
</dbReference>
<dbReference type="SUPFAM" id="SSF52172">
    <property type="entry name" value="CheY-like"/>
    <property type="match status" value="1"/>
</dbReference>
<comment type="caution">
    <text evidence="10">The sequence shown here is derived from an EMBL/GenBank/DDBJ whole genome shotgun (WGS) entry which is preliminary data.</text>
</comment>
<evidence type="ECO:0000256" key="4">
    <source>
        <dbReference type="ARBA" id="ARBA00023125"/>
    </source>
</evidence>
<dbReference type="GO" id="GO:0000976">
    <property type="term" value="F:transcription cis-regulatory region binding"/>
    <property type="evidence" value="ECO:0007669"/>
    <property type="project" value="TreeGrafter"/>
</dbReference>
<dbReference type="Gene3D" id="6.10.250.690">
    <property type="match status" value="1"/>
</dbReference>
<dbReference type="SMART" id="SM00448">
    <property type="entry name" value="REC"/>
    <property type="match status" value="1"/>
</dbReference>
<dbReference type="SMART" id="SM00862">
    <property type="entry name" value="Trans_reg_C"/>
    <property type="match status" value="1"/>
</dbReference>
<dbReference type="GO" id="GO:0005829">
    <property type="term" value="C:cytosol"/>
    <property type="evidence" value="ECO:0007669"/>
    <property type="project" value="TreeGrafter"/>
</dbReference>
<dbReference type="PANTHER" id="PTHR48111:SF22">
    <property type="entry name" value="REGULATOR OF RPOS"/>
    <property type="match status" value="1"/>
</dbReference>
<dbReference type="FunFam" id="3.40.50.2300:FF:000001">
    <property type="entry name" value="DNA-binding response regulator PhoB"/>
    <property type="match status" value="1"/>
</dbReference>
<dbReference type="InterPro" id="IPR001789">
    <property type="entry name" value="Sig_transdc_resp-reg_receiver"/>
</dbReference>